<dbReference type="GO" id="GO:0003677">
    <property type="term" value="F:DNA binding"/>
    <property type="evidence" value="ECO:0007669"/>
    <property type="project" value="UniProtKB-KW"/>
</dbReference>
<evidence type="ECO:0000256" key="1">
    <source>
        <dbReference type="ARBA" id="ARBA00023015"/>
    </source>
</evidence>
<dbReference type="InterPro" id="IPR000792">
    <property type="entry name" value="Tscrpt_reg_LuxR_C"/>
</dbReference>
<dbReference type="SUPFAM" id="SSF46894">
    <property type="entry name" value="C-terminal effector domain of the bipartite response regulators"/>
    <property type="match status" value="1"/>
</dbReference>
<proteinExistence type="predicted"/>
<keyword evidence="3" id="KW-0804">Transcription</keyword>
<evidence type="ECO:0000256" key="3">
    <source>
        <dbReference type="ARBA" id="ARBA00023163"/>
    </source>
</evidence>
<keyword evidence="2" id="KW-0238">DNA-binding</keyword>
<dbReference type="GO" id="GO:0006355">
    <property type="term" value="P:regulation of DNA-templated transcription"/>
    <property type="evidence" value="ECO:0007669"/>
    <property type="project" value="InterPro"/>
</dbReference>
<dbReference type="PRINTS" id="PR00038">
    <property type="entry name" value="HTHLUXR"/>
</dbReference>
<dbReference type="InterPro" id="IPR005143">
    <property type="entry name" value="TF_LuxR_autoind-bd_dom"/>
</dbReference>
<reference evidence="5 6" key="1">
    <citation type="submission" date="2018-10" db="EMBL/GenBank/DDBJ databases">
        <title>Genomic Encyclopedia of Archaeal and Bacterial Type Strains, Phase II (KMG-II): from individual species to whole genera.</title>
        <authorList>
            <person name="Goeker M."/>
        </authorList>
    </citation>
    <scope>NUCLEOTIDE SEQUENCE [LARGE SCALE GENOMIC DNA]</scope>
    <source>
        <strain evidence="5 6">DSM 25217</strain>
    </source>
</reference>
<keyword evidence="6" id="KW-1185">Reference proteome</keyword>
<dbReference type="InterPro" id="IPR016032">
    <property type="entry name" value="Sig_transdc_resp-reg_C-effctor"/>
</dbReference>
<dbReference type="FunCoup" id="A0A3M0CTJ3">
    <property type="interactions" value="121"/>
</dbReference>
<protein>
    <submittedName>
        <fullName evidence="5">Transcriptional regulator</fullName>
    </submittedName>
</protein>
<organism evidence="5 6">
    <name type="scientific">Eilatimonas milleporae</name>
    <dbReference type="NCBI Taxonomy" id="911205"/>
    <lineage>
        <taxon>Bacteria</taxon>
        <taxon>Pseudomonadati</taxon>
        <taxon>Pseudomonadota</taxon>
        <taxon>Alphaproteobacteria</taxon>
        <taxon>Kordiimonadales</taxon>
        <taxon>Kordiimonadaceae</taxon>
        <taxon>Eilatimonas</taxon>
    </lineage>
</organism>
<dbReference type="EMBL" id="REFR01000009">
    <property type="protein sequence ID" value="RMB11730.1"/>
    <property type="molecule type" value="Genomic_DNA"/>
</dbReference>
<feature type="domain" description="HTH luxR-type" evidence="4">
    <location>
        <begin position="163"/>
        <end position="228"/>
    </location>
</feature>
<dbReference type="PROSITE" id="PS50043">
    <property type="entry name" value="HTH_LUXR_2"/>
    <property type="match status" value="1"/>
</dbReference>
<dbReference type="InterPro" id="IPR036693">
    <property type="entry name" value="TF_LuxR_autoind-bd_dom_sf"/>
</dbReference>
<evidence type="ECO:0000313" key="5">
    <source>
        <dbReference type="EMBL" id="RMB11730.1"/>
    </source>
</evidence>
<dbReference type="SMART" id="SM00421">
    <property type="entry name" value="HTH_LUXR"/>
    <property type="match status" value="1"/>
</dbReference>
<evidence type="ECO:0000313" key="6">
    <source>
        <dbReference type="Proteomes" id="UP000271227"/>
    </source>
</evidence>
<dbReference type="InterPro" id="IPR036388">
    <property type="entry name" value="WH-like_DNA-bd_sf"/>
</dbReference>
<name>A0A3M0CTJ3_9PROT</name>
<gene>
    <name evidence="5" type="ORF">BXY39_0212</name>
</gene>
<dbReference type="PANTHER" id="PTHR44688">
    <property type="entry name" value="DNA-BINDING TRANSCRIPTIONAL ACTIVATOR DEVR_DOSR"/>
    <property type="match status" value="1"/>
</dbReference>
<dbReference type="Pfam" id="PF00196">
    <property type="entry name" value="GerE"/>
    <property type="match status" value="1"/>
</dbReference>
<dbReference type="InParanoid" id="A0A3M0CTJ3"/>
<dbReference type="Gene3D" id="1.10.10.10">
    <property type="entry name" value="Winged helix-like DNA-binding domain superfamily/Winged helix DNA-binding domain"/>
    <property type="match status" value="1"/>
</dbReference>
<comment type="caution">
    <text evidence="5">The sequence shown here is derived from an EMBL/GenBank/DDBJ whole genome shotgun (WGS) entry which is preliminary data.</text>
</comment>
<evidence type="ECO:0000256" key="2">
    <source>
        <dbReference type="ARBA" id="ARBA00023125"/>
    </source>
</evidence>
<dbReference type="PROSITE" id="PS00622">
    <property type="entry name" value="HTH_LUXR_1"/>
    <property type="match status" value="1"/>
</dbReference>
<dbReference type="CDD" id="cd06170">
    <property type="entry name" value="LuxR_C_like"/>
    <property type="match status" value="1"/>
</dbReference>
<dbReference type="PANTHER" id="PTHR44688:SF16">
    <property type="entry name" value="DNA-BINDING TRANSCRIPTIONAL ACTIVATOR DEVR_DOSR"/>
    <property type="match status" value="1"/>
</dbReference>
<accession>A0A3M0CTJ3</accession>
<dbReference type="Gene3D" id="3.30.450.80">
    <property type="entry name" value="Transcription factor LuxR-like, autoinducer-binding domain"/>
    <property type="match status" value="1"/>
</dbReference>
<dbReference type="Proteomes" id="UP000271227">
    <property type="component" value="Unassembled WGS sequence"/>
</dbReference>
<dbReference type="SUPFAM" id="SSF75516">
    <property type="entry name" value="Pheromone-binding domain of LuxR-like quorum-sensing transcription factors"/>
    <property type="match status" value="1"/>
</dbReference>
<dbReference type="Pfam" id="PF03472">
    <property type="entry name" value="Autoind_bind"/>
    <property type="match status" value="1"/>
</dbReference>
<dbReference type="AlphaFoldDB" id="A0A3M0CTJ3"/>
<sequence length="233" mass="26539">MEKLAKVESADEALSLFQDFTLKYGYDCFLGGEVILPRHRQQRLVLASGGHDWCRHYVENNYYRFDPIVRIGLRRQKPFRWIDVLNGRKLMGTARRILDEASEFKLNEGLVIPMDVPSGGLVMLTLAGEKVSEDEDHIGALRLATNFFVMRMLELHEQAVQIPKEDPAELSDRQLECLQWAAEGKSNWAIGEIMGLAEGTVHKHIEAAKTRLGVQTRQQAVAKAVWDRLIILQ</sequence>
<keyword evidence="1" id="KW-0805">Transcription regulation</keyword>
<evidence type="ECO:0000259" key="4">
    <source>
        <dbReference type="PROSITE" id="PS50043"/>
    </source>
</evidence>